<feature type="transmembrane region" description="Helical" evidence="4">
    <location>
        <begin position="185"/>
        <end position="211"/>
    </location>
</feature>
<dbReference type="InterPro" id="IPR047347">
    <property type="entry name" value="YvaQ-like_sensor"/>
</dbReference>
<evidence type="ECO:0000313" key="7">
    <source>
        <dbReference type="EMBL" id="MBE2887523.1"/>
    </source>
</evidence>
<dbReference type="InterPro" id="IPR003660">
    <property type="entry name" value="HAMP_dom"/>
</dbReference>
<dbReference type="PROSITE" id="PS50111">
    <property type="entry name" value="CHEMOTAXIS_TRANSDUC_2"/>
    <property type="match status" value="1"/>
</dbReference>
<evidence type="ECO:0000313" key="8">
    <source>
        <dbReference type="Proteomes" id="UP000618926"/>
    </source>
</evidence>
<evidence type="ECO:0000259" key="6">
    <source>
        <dbReference type="PROSITE" id="PS50885"/>
    </source>
</evidence>
<name>A0ABR9NTD3_9BACT</name>
<sequence>MKWLANMRVGTKLVTAFGAVAAIAAVVGFIGSVEIRKIQNDDRKLYEMITMPMHDLTEMSVAFQRVRINLRDAVEATDPAARADYLETIRKLREAISVHQDGFEKTILTEDGRKLFNDYKEARKVYGGYIDNIMELNSAKKMTEAKALLHGDARKAALHYQELLSKLVDAKQAQAKLTAESNEHVAATAFTVMAVLSAVGVILAIGLGLLISRMITTPLSRAVDVANRLADGDLTVDVGATSTDETGRLLTAMQHMVQSLREMVTQTATISAGIASASSQLHATSEQIATGTEEVASQAGTVATASEEMSATSQDIATNCHAAAGSAEQVAATTRQGFDVVRHTVEGIRSRGEGTRQNAQLVASLGERSEQIGDIVGTIEDIADQTNLLALNAAIEAARAGEQGRGFAVVADEVRALAERTTRATKEIGEMIRAIQQETKTAIVSMEEGVRGTEQGALEAARLETALRQILDQVNEVSMQVGQIATAAEEQTATTGEVTGNIQQITEVVHQTAQGAEETADAAAQLARQAQDLQTLMGRFRLA</sequence>
<dbReference type="InterPro" id="IPR004090">
    <property type="entry name" value="Chemotax_Me-accpt_rcpt"/>
</dbReference>
<proteinExistence type="inferred from homology"/>
<keyword evidence="4" id="KW-0472">Membrane</keyword>
<comment type="caution">
    <text evidence="7">The sequence shown here is derived from an EMBL/GenBank/DDBJ whole genome shotgun (WGS) entry which is preliminary data.</text>
</comment>
<dbReference type="PRINTS" id="PR00260">
    <property type="entry name" value="CHEMTRNSDUCR"/>
</dbReference>
<dbReference type="InterPro" id="IPR004089">
    <property type="entry name" value="MCPsignal_dom"/>
</dbReference>
<dbReference type="SMART" id="SM00283">
    <property type="entry name" value="MA"/>
    <property type="match status" value="1"/>
</dbReference>
<dbReference type="CDD" id="cd19411">
    <property type="entry name" value="MCP2201-like_sensor"/>
    <property type="match status" value="1"/>
</dbReference>
<dbReference type="SUPFAM" id="SSF58104">
    <property type="entry name" value="Methyl-accepting chemotaxis protein (MCP) signaling domain"/>
    <property type="match status" value="1"/>
</dbReference>
<comment type="similarity">
    <text evidence="2">Belongs to the methyl-accepting chemotaxis (MCP) protein family.</text>
</comment>
<organism evidence="7 8">
    <name type="scientific">Geobacter anodireducens</name>
    <dbReference type="NCBI Taxonomy" id="1340425"/>
    <lineage>
        <taxon>Bacteria</taxon>
        <taxon>Pseudomonadati</taxon>
        <taxon>Thermodesulfobacteriota</taxon>
        <taxon>Desulfuromonadia</taxon>
        <taxon>Geobacterales</taxon>
        <taxon>Geobacteraceae</taxon>
        <taxon>Geobacter</taxon>
    </lineage>
</organism>
<dbReference type="Pfam" id="PF12729">
    <property type="entry name" value="4HB_MCP_1"/>
    <property type="match status" value="1"/>
</dbReference>
<gene>
    <name evidence="7" type="ORF">IIE05_06020</name>
</gene>
<keyword evidence="1 3" id="KW-0807">Transducer</keyword>
<keyword evidence="4" id="KW-1133">Transmembrane helix</keyword>
<protein>
    <submittedName>
        <fullName evidence="7">Methyl-accepting chemotaxis protein</fullName>
    </submittedName>
</protein>
<reference evidence="7 8" key="1">
    <citation type="submission" date="2020-10" db="EMBL/GenBank/DDBJ databases">
        <title>Investigation of anaerobic biodegradation of phenanthrene by a sulfate-dependent Geobacter anodireducens strain PheS2.</title>
        <authorList>
            <person name="Zhang Z."/>
        </authorList>
    </citation>
    <scope>NUCLEOTIDE SEQUENCE [LARGE SCALE GENOMIC DNA]</scope>
    <source>
        <strain evidence="7 8">PheS2</strain>
    </source>
</reference>
<evidence type="ECO:0000256" key="4">
    <source>
        <dbReference type="SAM" id="Phobius"/>
    </source>
</evidence>
<dbReference type="Pfam" id="PF00015">
    <property type="entry name" value="MCPsignal"/>
    <property type="match status" value="1"/>
</dbReference>
<dbReference type="RefSeq" id="WP_192905292.1">
    <property type="nucleotide sequence ID" value="NZ_JADBFD010000006.1"/>
</dbReference>
<dbReference type="PANTHER" id="PTHR32089">
    <property type="entry name" value="METHYL-ACCEPTING CHEMOTAXIS PROTEIN MCPB"/>
    <property type="match status" value="1"/>
</dbReference>
<evidence type="ECO:0000256" key="3">
    <source>
        <dbReference type="PROSITE-ProRule" id="PRU00284"/>
    </source>
</evidence>
<dbReference type="Gene3D" id="1.10.287.950">
    <property type="entry name" value="Methyl-accepting chemotaxis protein"/>
    <property type="match status" value="1"/>
</dbReference>
<dbReference type="PROSITE" id="PS50885">
    <property type="entry name" value="HAMP"/>
    <property type="match status" value="1"/>
</dbReference>
<dbReference type="InterPro" id="IPR024478">
    <property type="entry name" value="HlyB_4HB_MCP"/>
</dbReference>
<dbReference type="Proteomes" id="UP000618926">
    <property type="component" value="Unassembled WGS sequence"/>
</dbReference>
<dbReference type="CDD" id="cd06225">
    <property type="entry name" value="HAMP"/>
    <property type="match status" value="1"/>
</dbReference>
<accession>A0ABR9NTD3</accession>
<dbReference type="EMBL" id="JADBFD010000006">
    <property type="protein sequence ID" value="MBE2887523.1"/>
    <property type="molecule type" value="Genomic_DNA"/>
</dbReference>
<evidence type="ECO:0000259" key="5">
    <source>
        <dbReference type="PROSITE" id="PS50111"/>
    </source>
</evidence>
<dbReference type="CDD" id="cd11386">
    <property type="entry name" value="MCP_signal"/>
    <property type="match status" value="1"/>
</dbReference>
<feature type="domain" description="Methyl-accepting transducer" evidence="5">
    <location>
        <begin position="270"/>
        <end position="506"/>
    </location>
</feature>
<evidence type="ECO:0000256" key="1">
    <source>
        <dbReference type="ARBA" id="ARBA00023224"/>
    </source>
</evidence>
<dbReference type="PANTHER" id="PTHR32089:SF112">
    <property type="entry name" value="LYSOZYME-LIKE PROTEIN-RELATED"/>
    <property type="match status" value="1"/>
</dbReference>
<keyword evidence="4" id="KW-0812">Transmembrane</keyword>
<dbReference type="Pfam" id="PF00672">
    <property type="entry name" value="HAMP"/>
    <property type="match status" value="1"/>
</dbReference>
<keyword evidence="8" id="KW-1185">Reference proteome</keyword>
<evidence type="ECO:0000256" key="2">
    <source>
        <dbReference type="ARBA" id="ARBA00029447"/>
    </source>
</evidence>
<feature type="domain" description="HAMP" evidence="6">
    <location>
        <begin position="213"/>
        <end position="265"/>
    </location>
</feature>
<dbReference type="SMART" id="SM00304">
    <property type="entry name" value="HAMP"/>
    <property type="match status" value="1"/>
</dbReference>